<dbReference type="Pfam" id="PF00156">
    <property type="entry name" value="Pribosyltran"/>
    <property type="match status" value="1"/>
</dbReference>
<dbReference type="InterPro" id="IPR000836">
    <property type="entry name" value="PRTase_dom"/>
</dbReference>
<evidence type="ECO:0000259" key="2">
    <source>
        <dbReference type="Pfam" id="PF00156"/>
    </source>
</evidence>
<comment type="caution">
    <text evidence="3">The sequence shown here is derived from an EMBL/GenBank/DDBJ whole genome shotgun (WGS) entry which is preliminary data.</text>
</comment>
<dbReference type="Proteomes" id="UP000280182">
    <property type="component" value="Unassembled WGS sequence"/>
</dbReference>
<evidence type="ECO:0000313" key="4">
    <source>
        <dbReference type="Proteomes" id="UP000280182"/>
    </source>
</evidence>
<dbReference type="InterPro" id="IPR051910">
    <property type="entry name" value="ComF/GntX_DNA_util-trans"/>
</dbReference>
<dbReference type="EMBL" id="RJPJ01000006">
    <property type="protein sequence ID" value="RSJ67216.1"/>
    <property type="molecule type" value="Genomic_DNA"/>
</dbReference>
<dbReference type="Gene3D" id="3.40.50.2020">
    <property type="match status" value="1"/>
</dbReference>
<dbReference type="AlphaFoldDB" id="A0A428FX02"/>
<name>A0A428FX02_STROR</name>
<dbReference type="CDD" id="cd06223">
    <property type="entry name" value="PRTases_typeI"/>
    <property type="match status" value="1"/>
</dbReference>
<sequence>MSCLLCGQTTKSDLTFSSLLLLKNQETPLCLTCSLSFESIEQVHCPSCMKKGESTYCQDCRFWCKEGIQVDHKAIFTYNQAMKDFFSRYKFDGDFLLRKVFASVLAEELKKYRDYEFVVIPLSPERLLERGFNQVEGLVEAAGFSFYDLLGKREEKASSSKNRSERLATETPFFIKDETSLPKKILLIDDIYTTGATINRVKRLLEEAGVLEVKTFSLVR</sequence>
<accession>A0A428FX02</accession>
<dbReference type="OrthoDB" id="9779910at2"/>
<dbReference type="InterPro" id="IPR029057">
    <property type="entry name" value="PRTase-like"/>
</dbReference>
<gene>
    <name evidence="3" type="ORF">D8802_05850</name>
</gene>
<feature type="domain" description="Phosphoribosyltransferase" evidence="2">
    <location>
        <begin position="183"/>
        <end position="219"/>
    </location>
</feature>
<organism evidence="3 4">
    <name type="scientific">Streptococcus oralis</name>
    <dbReference type="NCBI Taxonomy" id="1303"/>
    <lineage>
        <taxon>Bacteria</taxon>
        <taxon>Bacillati</taxon>
        <taxon>Bacillota</taxon>
        <taxon>Bacilli</taxon>
        <taxon>Lactobacillales</taxon>
        <taxon>Streptococcaceae</taxon>
        <taxon>Streptococcus</taxon>
    </lineage>
</organism>
<evidence type="ECO:0000313" key="3">
    <source>
        <dbReference type="EMBL" id="RSJ67216.1"/>
    </source>
</evidence>
<dbReference type="PANTHER" id="PTHR47505">
    <property type="entry name" value="DNA UTILIZATION PROTEIN YHGH"/>
    <property type="match status" value="1"/>
</dbReference>
<reference evidence="3 4" key="1">
    <citation type="submission" date="2018-11" db="EMBL/GenBank/DDBJ databases">
        <title>Species Designations Belie Phenotypic and Genotypic Heterogeneity in Oral Streptococci.</title>
        <authorList>
            <person name="Velsko I."/>
        </authorList>
    </citation>
    <scope>NUCLEOTIDE SEQUENCE [LARGE SCALE GENOMIC DNA]</scope>
    <source>
        <strain evidence="3 4">BCC12</strain>
    </source>
</reference>
<dbReference type="SUPFAM" id="SSF53271">
    <property type="entry name" value="PRTase-like"/>
    <property type="match status" value="1"/>
</dbReference>
<evidence type="ECO:0000256" key="1">
    <source>
        <dbReference type="ARBA" id="ARBA00008007"/>
    </source>
</evidence>
<proteinExistence type="inferred from homology"/>
<comment type="similarity">
    <text evidence="1">Belongs to the ComF/GntX family.</text>
</comment>
<dbReference type="PANTHER" id="PTHR47505:SF1">
    <property type="entry name" value="DNA UTILIZATION PROTEIN YHGH"/>
    <property type="match status" value="1"/>
</dbReference>
<dbReference type="RefSeq" id="WP_125395166.1">
    <property type="nucleotide sequence ID" value="NZ_RJPJ01000006.1"/>
</dbReference>
<protein>
    <submittedName>
        <fullName evidence="3">DNA utilization protein GntX</fullName>
    </submittedName>
</protein>